<dbReference type="GO" id="GO:0005829">
    <property type="term" value="C:cytosol"/>
    <property type="evidence" value="ECO:0007669"/>
    <property type="project" value="TreeGrafter"/>
</dbReference>
<dbReference type="RefSeq" id="WP_188603420.1">
    <property type="nucleotide sequence ID" value="NZ_AP026830.1"/>
</dbReference>
<name>A0A830EK49_9CREN</name>
<dbReference type="PANTHER" id="PTHR21240">
    <property type="entry name" value="2-AMINO-3-CARBOXYLMUCONATE-6-SEMIALDEHYDE DECARBOXYLASE"/>
    <property type="match status" value="1"/>
</dbReference>
<dbReference type="Proteomes" id="UP000657075">
    <property type="component" value="Unassembled WGS sequence"/>
</dbReference>
<reference evidence="4" key="2">
    <citation type="submission" date="2020-09" db="EMBL/GenBank/DDBJ databases">
        <authorList>
            <person name="Sun Q."/>
            <person name="Ohkuma M."/>
        </authorList>
    </citation>
    <scope>NUCLEOTIDE SEQUENCE</scope>
    <source>
        <strain evidence="4">JCM 11219</strain>
    </source>
</reference>
<proteinExistence type="predicted"/>
<dbReference type="GO" id="GO:0019748">
    <property type="term" value="P:secondary metabolic process"/>
    <property type="evidence" value="ECO:0007669"/>
    <property type="project" value="TreeGrafter"/>
</dbReference>
<evidence type="ECO:0000259" key="2">
    <source>
        <dbReference type="Pfam" id="PF04909"/>
    </source>
</evidence>
<dbReference type="InterPro" id="IPR006680">
    <property type="entry name" value="Amidohydro-rel"/>
</dbReference>
<dbReference type="Pfam" id="PF04909">
    <property type="entry name" value="Amidohydro_2"/>
    <property type="match status" value="1"/>
</dbReference>
<dbReference type="EMBL" id="AP026830">
    <property type="protein sequence ID" value="BDR90925.1"/>
    <property type="molecule type" value="Genomic_DNA"/>
</dbReference>
<sequence length="328" mass="37607">MRNNFKKIIALEEHFSVPDKITKKYKMVPPSFSYAQDPGVKRRLLDIETLRISEMNEAGVDLQVLSLVAPGREQLEIEEAVAFSREVNDYIADIIMKYPERFAAFAALPIDDPEKAVDELERTVKQYNFKGTMISGNYKGRYLDDPFFEPLLQGAEDLGVPIYLHPNMPPVPVFEAYYENGLRKEVAMIFSTAGFGWHIDTAVHVLRMILAGVFDRHPKLQVIIGHLGEGISFFMERLDRVLPPRLTGLEKPISAYLKENVNYTISGFNFIPAFLDLYMHVGAERIMFSTDYPYSSMKEAVQFLNQLPISDKDKEKIAHENAERLMRF</sequence>
<evidence type="ECO:0000313" key="5">
    <source>
        <dbReference type="Proteomes" id="UP000657075"/>
    </source>
</evidence>
<evidence type="ECO:0000313" key="4">
    <source>
        <dbReference type="EMBL" id="GGI79374.1"/>
    </source>
</evidence>
<accession>A0A830EK49</accession>
<keyword evidence="1" id="KW-0456">Lyase</keyword>
<dbReference type="EMBL" id="BMNM01000006">
    <property type="protein sequence ID" value="GGI79374.1"/>
    <property type="molecule type" value="Genomic_DNA"/>
</dbReference>
<feature type="domain" description="Amidohydrolase-related" evidence="2">
    <location>
        <begin position="48"/>
        <end position="328"/>
    </location>
</feature>
<reference evidence="3" key="4">
    <citation type="journal article" date="2023" name="Microbiol. Resour. Announc.">
        <title>Complete Genome Sequence of Vulcanisaeta souniana Strain IC-059, a Hyperthermophilic Archaeon Isolated from Hot Spring Water in Japan.</title>
        <authorList>
            <person name="Kato S."/>
            <person name="Itoh T."/>
            <person name="Wu L."/>
            <person name="Ma J."/>
            <person name="Ohkuma M."/>
        </authorList>
    </citation>
    <scope>NUCLEOTIDE SEQUENCE</scope>
    <source>
        <strain evidence="3">JCM 11219</strain>
    </source>
</reference>
<gene>
    <name evidence="4" type="ORF">GCM10007112_15370</name>
    <name evidence="3" type="ORF">Vsou_00180</name>
</gene>
<organism evidence="4 5">
    <name type="scientific">Vulcanisaeta souniana JCM 11219</name>
    <dbReference type="NCBI Taxonomy" id="1293586"/>
    <lineage>
        <taxon>Archaea</taxon>
        <taxon>Thermoproteota</taxon>
        <taxon>Thermoprotei</taxon>
        <taxon>Thermoproteales</taxon>
        <taxon>Thermoproteaceae</taxon>
        <taxon>Vulcanisaeta</taxon>
    </lineage>
</organism>
<dbReference type="Proteomes" id="UP001060771">
    <property type="component" value="Chromosome"/>
</dbReference>
<evidence type="ECO:0000313" key="6">
    <source>
        <dbReference type="Proteomes" id="UP001060771"/>
    </source>
</evidence>
<protein>
    <submittedName>
        <fullName evidence="4">Amidohydrolase</fullName>
    </submittedName>
</protein>
<evidence type="ECO:0000256" key="1">
    <source>
        <dbReference type="ARBA" id="ARBA00023239"/>
    </source>
</evidence>
<dbReference type="SUPFAM" id="SSF51556">
    <property type="entry name" value="Metallo-dependent hydrolases"/>
    <property type="match status" value="1"/>
</dbReference>
<keyword evidence="6" id="KW-1185">Reference proteome</keyword>
<reference evidence="4" key="1">
    <citation type="journal article" date="2014" name="Int. J. Syst. Evol. Microbiol.">
        <title>Complete genome sequence of Corynebacterium casei LMG S-19264T (=DSM 44701T), isolated from a smear-ripened cheese.</title>
        <authorList>
            <consortium name="US DOE Joint Genome Institute (JGI-PGF)"/>
            <person name="Walter F."/>
            <person name="Albersmeier A."/>
            <person name="Kalinowski J."/>
            <person name="Ruckert C."/>
        </authorList>
    </citation>
    <scope>NUCLEOTIDE SEQUENCE</scope>
    <source>
        <strain evidence="4">JCM 11219</strain>
    </source>
</reference>
<dbReference type="Gene3D" id="3.20.20.140">
    <property type="entry name" value="Metal-dependent hydrolases"/>
    <property type="match status" value="1"/>
</dbReference>
<dbReference type="AlphaFoldDB" id="A0A830EK49"/>
<dbReference type="GeneID" id="76205571"/>
<dbReference type="InterPro" id="IPR032466">
    <property type="entry name" value="Metal_Hydrolase"/>
</dbReference>
<dbReference type="GO" id="GO:0016831">
    <property type="term" value="F:carboxy-lyase activity"/>
    <property type="evidence" value="ECO:0007669"/>
    <property type="project" value="InterPro"/>
</dbReference>
<dbReference type="OrthoDB" id="43951at2157"/>
<dbReference type="GO" id="GO:0016787">
    <property type="term" value="F:hydrolase activity"/>
    <property type="evidence" value="ECO:0007669"/>
    <property type="project" value="InterPro"/>
</dbReference>
<evidence type="ECO:0000313" key="3">
    <source>
        <dbReference type="EMBL" id="BDR90925.1"/>
    </source>
</evidence>
<reference evidence="6" key="3">
    <citation type="submission" date="2022-09" db="EMBL/GenBank/DDBJ databases">
        <title>Complete genome sequence of Vulcanisaeta souniana.</title>
        <authorList>
            <person name="Kato S."/>
            <person name="Itoh T."/>
            <person name="Ohkuma M."/>
        </authorList>
    </citation>
    <scope>NUCLEOTIDE SEQUENCE [LARGE SCALE GENOMIC DNA]</scope>
    <source>
        <strain evidence="6">JCM 11219</strain>
    </source>
</reference>
<dbReference type="InterPro" id="IPR032465">
    <property type="entry name" value="ACMSD"/>
</dbReference>
<dbReference type="PANTHER" id="PTHR21240:SF30">
    <property type="entry name" value="AMIDOHYDROLASE-RELATED DOMAIN-CONTAINING PROTEIN-RELATED"/>
    <property type="match status" value="1"/>
</dbReference>